<sequence length="83" mass="8793">MEQGTTNQTHPHSVSVRGQPAVIQYPGSGLPGPILIMAIIKSLHQPLSLSRHPHPALRLSGCMGCGEAATSPTTDVFHHTTPH</sequence>
<gene>
    <name evidence="1" type="ORF">E2C01_031599</name>
</gene>
<keyword evidence="2" id="KW-1185">Reference proteome</keyword>
<organism evidence="1 2">
    <name type="scientific">Portunus trituberculatus</name>
    <name type="common">Swimming crab</name>
    <name type="synonym">Neptunus trituberculatus</name>
    <dbReference type="NCBI Taxonomy" id="210409"/>
    <lineage>
        <taxon>Eukaryota</taxon>
        <taxon>Metazoa</taxon>
        <taxon>Ecdysozoa</taxon>
        <taxon>Arthropoda</taxon>
        <taxon>Crustacea</taxon>
        <taxon>Multicrustacea</taxon>
        <taxon>Malacostraca</taxon>
        <taxon>Eumalacostraca</taxon>
        <taxon>Eucarida</taxon>
        <taxon>Decapoda</taxon>
        <taxon>Pleocyemata</taxon>
        <taxon>Brachyura</taxon>
        <taxon>Eubrachyura</taxon>
        <taxon>Portunoidea</taxon>
        <taxon>Portunidae</taxon>
        <taxon>Portuninae</taxon>
        <taxon>Portunus</taxon>
    </lineage>
</organism>
<dbReference type="AlphaFoldDB" id="A0A5B7EYJ6"/>
<name>A0A5B7EYJ6_PORTR</name>
<evidence type="ECO:0000313" key="2">
    <source>
        <dbReference type="Proteomes" id="UP000324222"/>
    </source>
</evidence>
<reference evidence="1 2" key="1">
    <citation type="submission" date="2019-05" db="EMBL/GenBank/DDBJ databases">
        <title>Another draft genome of Portunus trituberculatus and its Hox gene families provides insights of decapod evolution.</title>
        <authorList>
            <person name="Jeong J.-H."/>
            <person name="Song I."/>
            <person name="Kim S."/>
            <person name="Choi T."/>
            <person name="Kim D."/>
            <person name="Ryu S."/>
            <person name="Kim W."/>
        </authorList>
    </citation>
    <scope>NUCLEOTIDE SEQUENCE [LARGE SCALE GENOMIC DNA]</scope>
    <source>
        <tissue evidence="1">Muscle</tissue>
    </source>
</reference>
<comment type="caution">
    <text evidence="1">The sequence shown here is derived from an EMBL/GenBank/DDBJ whole genome shotgun (WGS) entry which is preliminary data.</text>
</comment>
<evidence type="ECO:0000313" key="1">
    <source>
        <dbReference type="EMBL" id="MPC38098.1"/>
    </source>
</evidence>
<dbReference type="EMBL" id="VSRR010003973">
    <property type="protein sequence ID" value="MPC38098.1"/>
    <property type="molecule type" value="Genomic_DNA"/>
</dbReference>
<dbReference type="Proteomes" id="UP000324222">
    <property type="component" value="Unassembled WGS sequence"/>
</dbReference>
<proteinExistence type="predicted"/>
<accession>A0A5B7EYJ6</accession>
<protein>
    <submittedName>
        <fullName evidence="1">Uncharacterized protein</fullName>
    </submittedName>
</protein>